<keyword evidence="2" id="KW-1185">Reference proteome</keyword>
<dbReference type="Proteomes" id="UP001500443">
    <property type="component" value="Unassembled WGS sequence"/>
</dbReference>
<name>A0ABN2Z1I5_9ACTN</name>
<gene>
    <name evidence="1" type="ORF">GCM10009802_44090</name>
</gene>
<accession>A0ABN2Z1I5</accession>
<organism evidence="1 2">
    <name type="scientific">Streptomyces synnematoformans</name>
    <dbReference type="NCBI Taxonomy" id="415721"/>
    <lineage>
        <taxon>Bacteria</taxon>
        <taxon>Bacillati</taxon>
        <taxon>Actinomycetota</taxon>
        <taxon>Actinomycetes</taxon>
        <taxon>Kitasatosporales</taxon>
        <taxon>Streptomycetaceae</taxon>
        <taxon>Streptomyces</taxon>
    </lineage>
</organism>
<proteinExistence type="predicted"/>
<evidence type="ECO:0000313" key="2">
    <source>
        <dbReference type="Proteomes" id="UP001500443"/>
    </source>
</evidence>
<dbReference type="EMBL" id="BAAAPF010000167">
    <property type="protein sequence ID" value="GAA2135362.1"/>
    <property type="molecule type" value="Genomic_DNA"/>
</dbReference>
<sequence length="203" mass="21761">MAEPEELTFEALPPSRGGGFARTWWGRAWLKALEDTVLDGTLLRRGRGRARAGAVGAVAVRPGRITAQVLGADRTPYRTDVLVQQLDDADWERLLDTIADRAGHIAALLDRDMPPELDEDAAAAGVALLPGIGDLQPECGCGEWDHCVHTAALSYHVARLLDADPFVLLLMRGRGEARPGSRRRRPGPRCGPAGGCARCPAAT</sequence>
<dbReference type="PANTHER" id="PTHR38133">
    <property type="entry name" value="SLR1429 PROTEIN"/>
    <property type="match status" value="1"/>
</dbReference>
<reference evidence="1 2" key="1">
    <citation type="journal article" date="2019" name="Int. J. Syst. Evol. Microbiol.">
        <title>The Global Catalogue of Microorganisms (GCM) 10K type strain sequencing project: providing services to taxonomists for standard genome sequencing and annotation.</title>
        <authorList>
            <consortium name="The Broad Institute Genomics Platform"/>
            <consortium name="The Broad Institute Genome Sequencing Center for Infectious Disease"/>
            <person name="Wu L."/>
            <person name="Ma J."/>
        </authorList>
    </citation>
    <scope>NUCLEOTIDE SEQUENCE [LARGE SCALE GENOMIC DNA]</scope>
    <source>
        <strain evidence="1 2">JCM 15481</strain>
    </source>
</reference>
<comment type="caution">
    <text evidence="1">The sequence shown here is derived from an EMBL/GenBank/DDBJ whole genome shotgun (WGS) entry which is preliminary data.</text>
</comment>
<evidence type="ECO:0000313" key="1">
    <source>
        <dbReference type="EMBL" id="GAA2135362.1"/>
    </source>
</evidence>
<protein>
    <recommendedName>
        <fullName evidence="3">SWF or SNF family helicase</fullName>
    </recommendedName>
</protein>
<evidence type="ECO:0008006" key="3">
    <source>
        <dbReference type="Google" id="ProtNLM"/>
    </source>
</evidence>
<dbReference type="PANTHER" id="PTHR38133:SF1">
    <property type="entry name" value="SLR1429 PROTEIN"/>
    <property type="match status" value="1"/>
</dbReference>